<organism evidence="1 2">
    <name type="scientific">Alteribacillus bidgolensis</name>
    <dbReference type="NCBI Taxonomy" id="930129"/>
    <lineage>
        <taxon>Bacteria</taxon>
        <taxon>Bacillati</taxon>
        <taxon>Bacillota</taxon>
        <taxon>Bacilli</taxon>
        <taxon>Bacillales</taxon>
        <taxon>Bacillaceae</taxon>
        <taxon>Alteribacillus</taxon>
    </lineage>
</organism>
<reference evidence="1 2" key="1">
    <citation type="submission" date="2016-10" db="EMBL/GenBank/DDBJ databases">
        <authorList>
            <person name="de Groot N.N."/>
        </authorList>
    </citation>
    <scope>NUCLEOTIDE SEQUENCE [LARGE SCALE GENOMIC DNA]</scope>
    <source>
        <strain evidence="2">P4B,CCM 7963,CECT 7998,DSM 25260,IBRC-M 10614,KCTC 13821</strain>
    </source>
</reference>
<accession>A0A1G8JMV4</accession>
<dbReference type="EMBL" id="FNDU01000006">
    <property type="protein sequence ID" value="SDI32584.1"/>
    <property type="molecule type" value="Genomic_DNA"/>
</dbReference>
<sequence length="39" mass="4587">MMWFRLIMIGVFALTAVNIFSYQGIEIVYAITDFIKNKQ</sequence>
<keyword evidence="2" id="KW-1185">Reference proteome</keyword>
<dbReference type="Proteomes" id="UP000199017">
    <property type="component" value="Unassembled WGS sequence"/>
</dbReference>
<name>A0A1G8JMV4_9BACI</name>
<protein>
    <submittedName>
        <fullName evidence="1">Uncharacterized protein</fullName>
    </submittedName>
</protein>
<gene>
    <name evidence="1" type="ORF">SAMN05216352_106263</name>
</gene>
<evidence type="ECO:0000313" key="1">
    <source>
        <dbReference type="EMBL" id="SDI32584.1"/>
    </source>
</evidence>
<evidence type="ECO:0000313" key="2">
    <source>
        <dbReference type="Proteomes" id="UP000199017"/>
    </source>
</evidence>
<dbReference type="AlphaFoldDB" id="A0A1G8JMV4"/>
<proteinExistence type="predicted"/>